<organism evidence="2 3">
    <name type="scientific">Hevea brasiliensis</name>
    <name type="common">Para rubber tree</name>
    <name type="synonym">Siphonia brasiliensis</name>
    <dbReference type="NCBI Taxonomy" id="3981"/>
    <lineage>
        <taxon>Eukaryota</taxon>
        <taxon>Viridiplantae</taxon>
        <taxon>Streptophyta</taxon>
        <taxon>Embryophyta</taxon>
        <taxon>Tracheophyta</taxon>
        <taxon>Spermatophyta</taxon>
        <taxon>Magnoliopsida</taxon>
        <taxon>eudicotyledons</taxon>
        <taxon>Gunneridae</taxon>
        <taxon>Pentapetalae</taxon>
        <taxon>rosids</taxon>
        <taxon>fabids</taxon>
        <taxon>Malpighiales</taxon>
        <taxon>Euphorbiaceae</taxon>
        <taxon>Crotonoideae</taxon>
        <taxon>Micrandreae</taxon>
        <taxon>Hevea</taxon>
    </lineage>
</organism>
<dbReference type="CDD" id="cd00303">
    <property type="entry name" value="retropepsin_like"/>
    <property type="match status" value="1"/>
</dbReference>
<feature type="region of interest" description="Disordered" evidence="1">
    <location>
        <begin position="132"/>
        <end position="200"/>
    </location>
</feature>
<sequence>MGELSFHWIIYQIEDCEGEQSSPDSYELLEKIAKNTHLWSSPRGSAPTQKRQAAGMYDLDPFNMINTKFDALTNVLAKKMEDLSMLVSSSSSSESSQQVAYAKGTTSCGVDYGEQAAYVGNYENKQMGNPYSQTYNPTWRNHPNFSWGNQQNQVPNQNLQPQQQQGIPYQQNRQPLPNFQQRNMNPAPPPKQQEQSSTTEALLQQILANQTKHDEEMREMKARLEQMQTHNRMLENHIAQQASSSGTKSFEKLPSQSENPREQCQAITLRSGKVVNNEKSEKNEKSENSEKRENEKEINESKKQESEKKTKLDKQFGKFLEVLKKLYINVPFIDALSQMPSYAKFLKEILSNKRKLEDHETVALTEECSAILQRKLPPKLKDPGSFSIPCHIGESCSTKALCDLGASVRLMPLSIYEKLNMGDLKPTHISLQLADRSIKYPEGILENVPLKVGKFYIPVDFVILDTEEDSNIPIILGRPFLAIAGALIDVKGEKLTLRVGEDQLFFNINNTMKKHHSEADTCLRIDIIDELVEEHFRKRYPEDPLENCLIHGGSIDYDNPHMAT</sequence>
<dbReference type="PANTHER" id="PTHR33067:SF31">
    <property type="entry name" value="RNA-DIRECTED DNA POLYMERASE"/>
    <property type="match status" value="1"/>
</dbReference>
<proteinExistence type="predicted"/>
<feature type="compositionally biased region" description="Polar residues" evidence="1">
    <location>
        <begin position="132"/>
        <end position="148"/>
    </location>
</feature>
<dbReference type="InterPro" id="IPR021109">
    <property type="entry name" value="Peptidase_aspartic_dom_sf"/>
</dbReference>
<reference evidence="2" key="1">
    <citation type="journal article" date="2023" name="Plant Biotechnol. J.">
        <title>Chromosome-level wild Hevea brasiliensis genome provides new tools for genomic-assisted breeding and valuable loci to elevate rubber yield.</title>
        <authorList>
            <person name="Cheng H."/>
            <person name="Song X."/>
            <person name="Hu Y."/>
            <person name="Wu T."/>
            <person name="Yang Q."/>
            <person name="An Z."/>
            <person name="Feng S."/>
            <person name="Deng Z."/>
            <person name="Wu W."/>
            <person name="Zeng X."/>
            <person name="Tu M."/>
            <person name="Wang X."/>
            <person name="Huang H."/>
        </authorList>
    </citation>
    <scope>NUCLEOTIDE SEQUENCE</scope>
    <source>
        <strain evidence="2">MT/VB/25A 57/8</strain>
    </source>
</reference>
<feature type="compositionally biased region" description="Polar residues" evidence="1">
    <location>
        <begin position="240"/>
        <end position="258"/>
    </location>
</feature>
<comment type="caution">
    <text evidence="2">The sequence shown here is derived from an EMBL/GenBank/DDBJ whole genome shotgun (WGS) entry which is preliminary data.</text>
</comment>
<feature type="compositionally biased region" description="Basic and acidic residues" evidence="1">
    <location>
        <begin position="276"/>
        <end position="310"/>
    </location>
</feature>
<feature type="compositionally biased region" description="Low complexity" evidence="1">
    <location>
        <begin position="149"/>
        <end position="175"/>
    </location>
</feature>
<evidence type="ECO:0000256" key="1">
    <source>
        <dbReference type="SAM" id="MobiDB-lite"/>
    </source>
</evidence>
<evidence type="ECO:0000313" key="3">
    <source>
        <dbReference type="Proteomes" id="UP001174677"/>
    </source>
</evidence>
<name>A0ABQ9LYU1_HEVBR</name>
<evidence type="ECO:0008006" key="4">
    <source>
        <dbReference type="Google" id="ProtNLM"/>
    </source>
</evidence>
<accession>A0ABQ9LYU1</accession>
<dbReference type="Proteomes" id="UP001174677">
    <property type="component" value="Chromosome 9"/>
</dbReference>
<keyword evidence="3" id="KW-1185">Reference proteome</keyword>
<dbReference type="PANTHER" id="PTHR33067">
    <property type="entry name" value="RNA-DIRECTED DNA POLYMERASE-RELATED"/>
    <property type="match status" value="1"/>
</dbReference>
<evidence type="ECO:0000313" key="2">
    <source>
        <dbReference type="EMBL" id="KAJ9173162.1"/>
    </source>
</evidence>
<protein>
    <recommendedName>
        <fullName evidence="4">Aspartic peptidase DDI1-type domain-containing protein</fullName>
    </recommendedName>
</protein>
<feature type="region of interest" description="Disordered" evidence="1">
    <location>
        <begin position="240"/>
        <end position="310"/>
    </location>
</feature>
<gene>
    <name evidence="2" type="ORF">P3X46_016326</name>
</gene>
<dbReference type="Gene3D" id="2.40.70.10">
    <property type="entry name" value="Acid Proteases"/>
    <property type="match status" value="1"/>
</dbReference>
<dbReference type="EMBL" id="JARPOI010000009">
    <property type="protein sequence ID" value="KAJ9173162.1"/>
    <property type="molecule type" value="Genomic_DNA"/>
</dbReference>